<comment type="caution">
    <text evidence="2">The sequence shown here is derived from an EMBL/GenBank/DDBJ whole genome shotgun (WGS) entry which is preliminary data.</text>
</comment>
<dbReference type="InterPro" id="IPR050228">
    <property type="entry name" value="Carboxylesterase_BioH"/>
</dbReference>
<name>A0ABS5KTB8_9ACTN</name>
<keyword evidence="3" id="KW-1185">Reference proteome</keyword>
<reference evidence="2 3" key="1">
    <citation type="submission" date="2020-02" db="EMBL/GenBank/DDBJ databases">
        <title>Acidophilic actinobacteria isolated from forest soil.</title>
        <authorList>
            <person name="Golinska P."/>
        </authorList>
    </citation>
    <scope>NUCLEOTIDE SEQUENCE [LARGE SCALE GENOMIC DNA]</scope>
    <source>
        <strain evidence="2 3">NL8</strain>
    </source>
</reference>
<feature type="domain" description="AB hydrolase-1" evidence="1">
    <location>
        <begin position="26"/>
        <end position="249"/>
    </location>
</feature>
<accession>A0ABS5KTB8</accession>
<keyword evidence="2" id="KW-0378">Hydrolase</keyword>
<dbReference type="PANTHER" id="PTHR43194">
    <property type="entry name" value="HYDROLASE ALPHA/BETA FOLD FAMILY"/>
    <property type="match status" value="1"/>
</dbReference>
<sequence length="303" mass="32203">MTSTQYFRTHDGIRLAYLDTGGAGRPVLALHGAYGRGRSMLGLADHLGPDQRGPGYRVIALDQRGHGLSDHASDYGRQAFIGDITALIEHLDLGPVAMVGHSLGGMNAYQVAARHPELTSAVISVDAPVSFHAPANTAFNNFPARFPSLRALIAALDFIDEPRHFLESVVEEPDGWRFLWQAADIAAVKEGIIGDWWDEFAAVQQPMVVIRGGRSPIIPPEQAAEMARRRPQTELAVVDGHHDFYITHAAELGAMVREFLDRNIGGAGSPAQQPQAAAGTAATATATTAATSAAVTATATATV</sequence>
<protein>
    <submittedName>
        <fullName evidence="2">Alpha/beta hydrolase</fullName>
    </submittedName>
</protein>
<dbReference type="InterPro" id="IPR029058">
    <property type="entry name" value="AB_hydrolase_fold"/>
</dbReference>
<organism evidence="2 3">
    <name type="scientific">Catenulispora pinistramenti</name>
    <dbReference type="NCBI Taxonomy" id="2705254"/>
    <lineage>
        <taxon>Bacteria</taxon>
        <taxon>Bacillati</taxon>
        <taxon>Actinomycetota</taxon>
        <taxon>Actinomycetes</taxon>
        <taxon>Catenulisporales</taxon>
        <taxon>Catenulisporaceae</taxon>
        <taxon>Catenulispora</taxon>
    </lineage>
</organism>
<dbReference type="EMBL" id="JAAFYZ010000067">
    <property type="protein sequence ID" value="MBS2549254.1"/>
    <property type="molecule type" value="Genomic_DNA"/>
</dbReference>
<dbReference type="InterPro" id="IPR000073">
    <property type="entry name" value="AB_hydrolase_1"/>
</dbReference>
<dbReference type="PRINTS" id="PR00111">
    <property type="entry name" value="ABHYDROLASE"/>
</dbReference>
<evidence type="ECO:0000313" key="3">
    <source>
        <dbReference type="Proteomes" id="UP000730482"/>
    </source>
</evidence>
<dbReference type="Proteomes" id="UP000730482">
    <property type="component" value="Unassembled WGS sequence"/>
</dbReference>
<evidence type="ECO:0000259" key="1">
    <source>
        <dbReference type="Pfam" id="PF00561"/>
    </source>
</evidence>
<proteinExistence type="predicted"/>
<dbReference type="Pfam" id="PF00561">
    <property type="entry name" value="Abhydrolase_1"/>
    <property type="match status" value="1"/>
</dbReference>
<dbReference type="Gene3D" id="3.40.50.1820">
    <property type="entry name" value="alpha/beta hydrolase"/>
    <property type="match status" value="1"/>
</dbReference>
<dbReference type="SUPFAM" id="SSF53474">
    <property type="entry name" value="alpha/beta-Hydrolases"/>
    <property type="match status" value="1"/>
</dbReference>
<dbReference type="PANTHER" id="PTHR43194:SF2">
    <property type="entry name" value="PEROXISOMAL MEMBRANE PROTEIN LPX1"/>
    <property type="match status" value="1"/>
</dbReference>
<evidence type="ECO:0000313" key="2">
    <source>
        <dbReference type="EMBL" id="MBS2549254.1"/>
    </source>
</evidence>
<gene>
    <name evidence="2" type="ORF">KGQ19_20535</name>
</gene>
<dbReference type="GO" id="GO:0016787">
    <property type="term" value="F:hydrolase activity"/>
    <property type="evidence" value="ECO:0007669"/>
    <property type="project" value="UniProtKB-KW"/>
</dbReference>
<dbReference type="RefSeq" id="WP_212010818.1">
    <property type="nucleotide sequence ID" value="NZ_JAAFYZ010000067.1"/>
</dbReference>